<dbReference type="Gene3D" id="1.25.10.10">
    <property type="entry name" value="Leucine-rich Repeat Variant"/>
    <property type="match status" value="1"/>
</dbReference>
<dbReference type="InterPro" id="IPR016024">
    <property type="entry name" value="ARM-type_fold"/>
</dbReference>
<protein>
    <submittedName>
        <fullName evidence="1">HEAT repeat domain-containing protein</fullName>
    </submittedName>
</protein>
<dbReference type="InterPro" id="IPR004155">
    <property type="entry name" value="PBS_lyase_HEAT"/>
</dbReference>
<evidence type="ECO:0000313" key="1">
    <source>
        <dbReference type="EMBL" id="UJG43787.1"/>
    </source>
</evidence>
<dbReference type="AlphaFoldDB" id="A0A9Y1BRS8"/>
<dbReference type="PANTHER" id="PTHR12697:SF38">
    <property type="entry name" value="PBS LYASE HEAT DOMAIN PROTEIN REPEAT-CONTAINING PROTEIN"/>
    <property type="match status" value="1"/>
</dbReference>
<dbReference type="SUPFAM" id="SSF48371">
    <property type="entry name" value="ARM repeat"/>
    <property type="match status" value="1"/>
</dbReference>
<dbReference type="Pfam" id="PF13646">
    <property type="entry name" value="HEAT_2"/>
    <property type="match status" value="1"/>
</dbReference>
<reference evidence="1" key="1">
    <citation type="journal article" date="2022" name="Nat. Microbiol.">
        <title>Unique mobile elements and scalable gene flow at the prokaryote-eukaryote boundary revealed by circularized Asgard archaea genomes.</title>
        <authorList>
            <person name="Wu F."/>
            <person name="Speth D.R."/>
            <person name="Philosof A."/>
            <person name="Cremiere A."/>
            <person name="Narayanan A."/>
            <person name="Barco R.A."/>
            <person name="Connon S.A."/>
            <person name="Amend J.P."/>
            <person name="Antoshechkin I.A."/>
            <person name="Orphan V.J."/>
        </authorList>
    </citation>
    <scope>NUCLEOTIDE SEQUENCE</scope>
    <source>
        <strain evidence="1">PR6</strain>
    </source>
</reference>
<dbReference type="PANTHER" id="PTHR12697">
    <property type="entry name" value="PBS LYASE HEAT-LIKE PROTEIN"/>
    <property type="match status" value="1"/>
</dbReference>
<gene>
    <name evidence="1" type="ORF">K9W46_01055</name>
</gene>
<dbReference type="EMBL" id="CP084167">
    <property type="protein sequence ID" value="UJG43787.1"/>
    <property type="molecule type" value="Genomic_DNA"/>
</dbReference>
<dbReference type="SMART" id="SM00567">
    <property type="entry name" value="EZ_HEAT"/>
    <property type="match status" value="4"/>
</dbReference>
<dbReference type="InterPro" id="IPR011989">
    <property type="entry name" value="ARM-like"/>
</dbReference>
<proteinExistence type="predicted"/>
<name>A0A9Y1BRS8_9ARCH</name>
<dbReference type="GO" id="GO:0016491">
    <property type="term" value="F:oxidoreductase activity"/>
    <property type="evidence" value="ECO:0007669"/>
    <property type="project" value="TreeGrafter"/>
</dbReference>
<accession>A0A9Y1BRS8</accession>
<dbReference type="Proteomes" id="UP001200513">
    <property type="component" value="Chromosome"/>
</dbReference>
<sequence>MVNIKKVLKQIEDSDQIVRRDAILTLGELKDERGVEPLIKCVQQEIKENRITAIVALSDIGDHRAIEILIYCLMDDDEDIRLAAARALGRFTSPQAITTLLVSLKKDPSVRVKSRAALSLGNIGSELPVEELLKESKLEHPTTLLYSINSALAMIAKKNGYSSVDELVQKIRTKKAEVDEKTPEHKQIQEKEELESFPRLYDYIRKYVVRELEGVQTVLSINYDEKTASKKIADILAEKFWKFADWIGKRMGHKLTEYQSDLLWQMIWDTSRPIRNEIYQMIRDHRSELEELNRFQKWLNKIEEQKEEEIVKEIEKSKSRPIIQTSNNDKKDEAERIKAADLARSISSNLEEIMSKYSSWKTRALKDEEDY</sequence>
<organism evidence="1">
    <name type="scientific">Candidatus Heimdallarchaeum endolithica</name>
    <dbReference type="NCBI Taxonomy" id="2876572"/>
    <lineage>
        <taxon>Archaea</taxon>
        <taxon>Promethearchaeati</taxon>
        <taxon>Candidatus Heimdallarchaeota</taxon>
        <taxon>Candidatus Heimdallarchaeia (ex Rinke et al. 2021) (nom. nud.)</taxon>
        <taxon>Candidatus Heimdallarchaeales</taxon>
        <taxon>Candidatus Heimdallarchaeaceae</taxon>
        <taxon>Candidatus Heimdallarchaeum</taxon>
    </lineage>
</organism>